<keyword evidence="2" id="KW-1185">Reference proteome</keyword>
<evidence type="ECO:0000313" key="2">
    <source>
        <dbReference type="Proteomes" id="UP000315017"/>
    </source>
</evidence>
<dbReference type="AlphaFoldDB" id="A0A517Y5W0"/>
<evidence type="ECO:0000313" key="1">
    <source>
        <dbReference type="EMBL" id="QDU25512.1"/>
    </source>
</evidence>
<organism evidence="1 2">
    <name type="scientific">Anatilimnocola aggregata</name>
    <dbReference type="NCBI Taxonomy" id="2528021"/>
    <lineage>
        <taxon>Bacteria</taxon>
        <taxon>Pseudomonadati</taxon>
        <taxon>Planctomycetota</taxon>
        <taxon>Planctomycetia</taxon>
        <taxon>Pirellulales</taxon>
        <taxon>Pirellulaceae</taxon>
        <taxon>Anatilimnocola</taxon>
    </lineage>
</organism>
<dbReference type="NCBIfam" id="TIGR02574">
    <property type="entry name" value="stabl_TIGR02574"/>
    <property type="match status" value="1"/>
</dbReference>
<accession>A0A517Y5W0</accession>
<name>A0A517Y5W0_9BACT</name>
<gene>
    <name evidence="1" type="ORF">ETAA8_05810</name>
</gene>
<protein>
    <submittedName>
        <fullName evidence="1">Addiction module component</fullName>
    </submittedName>
</protein>
<dbReference type="InterPro" id="IPR013406">
    <property type="entry name" value="CHP02574_addiction_mod"/>
</dbReference>
<proteinExistence type="predicted"/>
<sequence length="76" mass="8632">MTINLADFGIDRLNRDERMELAIAILRSVAESPDVPVLSDALKAELNRRMDAYERDPGKVLGWEDVRAEIYASLQK</sequence>
<dbReference type="EMBL" id="CP036274">
    <property type="protein sequence ID" value="QDU25512.1"/>
    <property type="molecule type" value="Genomic_DNA"/>
</dbReference>
<dbReference type="Proteomes" id="UP000315017">
    <property type="component" value="Chromosome"/>
</dbReference>
<dbReference type="RefSeq" id="WP_202921524.1">
    <property type="nucleotide sequence ID" value="NZ_CP036274.1"/>
</dbReference>
<dbReference type="KEGG" id="aagg:ETAA8_05810"/>
<reference evidence="1 2" key="1">
    <citation type="submission" date="2019-02" db="EMBL/GenBank/DDBJ databases">
        <title>Deep-cultivation of Planctomycetes and their phenomic and genomic characterization uncovers novel biology.</title>
        <authorList>
            <person name="Wiegand S."/>
            <person name="Jogler M."/>
            <person name="Boedeker C."/>
            <person name="Pinto D."/>
            <person name="Vollmers J."/>
            <person name="Rivas-Marin E."/>
            <person name="Kohn T."/>
            <person name="Peeters S.H."/>
            <person name="Heuer A."/>
            <person name="Rast P."/>
            <person name="Oberbeckmann S."/>
            <person name="Bunk B."/>
            <person name="Jeske O."/>
            <person name="Meyerdierks A."/>
            <person name="Storesund J.E."/>
            <person name="Kallscheuer N."/>
            <person name="Luecker S."/>
            <person name="Lage O.M."/>
            <person name="Pohl T."/>
            <person name="Merkel B.J."/>
            <person name="Hornburger P."/>
            <person name="Mueller R.-W."/>
            <person name="Bruemmer F."/>
            <person name="Labrenz M."/>
            <person name="Spormann A.M."/>
            <person name="Op den Camp H."/>
            <person name="Overmann J."/>
            <person name="Amann R."/>
            <person name="Jetten M.S.M."/>
            <person name="Mascher T."/>
            <person name="Medema M.H."/>
            <person name="Devos D.P."/>
            <person name="Kaster A.-K."/>
            <person name="Ovreas L."/>
            <person name="Rohde M."/>
            <person name="Galperin M.Y."/>
            <person name="Jogler C."/>
        </authorList>
    </citation>
    <scope>NUCLEOTIDE SEQUENCE [LARGE SCALE GENOMIC DNA]</scope>
    <source>
        <strain evidence="1 2">ETA_A8</strain>
    </source>
</reference>
<dbReference type="Pfam" id="PF09720">
    <property type="entry name" value="Unstab_antitox"/>
    <property type="match status" value="1"/>
</dbReference>